<name>A0A0A9D899_ARUDO</name>
<protein>
    <submittedName>
        <fullName evidence="2">Protein binding protein, putative</fullName>
    </submittedName>
</protein>
<feature type="compositionally biased region" description="Basic and acidic residues" evidence="1">
    <location>
        <begin position="108"/>
        <end position="127"/>
    </location>
</feature>
<evidence type="ECO:0000256" key="1">
    <source>
        <dbReference type="SAM" id="MobiDB-lite"/>
    </source>
</evidence>
<dbReference type="AlphaFoldDB" id="A0A0A9D899"/>
<accession>A0A0A9D899</accession>
<dbReference type="EMBL" id="GBRH01213071">
    <property type="protein sequence ID" value="JAD84824.1"/>
    <property type="molecule type" value="Transcribed_RNA"/>
</dbReference>
<reference evidence="2" key="1">
    <citation type="submission" date="2014-09" db="EMBL/GenBank/DDBJ databases">
        <authorList>
            <person name="Magalhaes I.L.F."/>
            <person name="Oliveira U."/>
            <person name="Santos F.R."/>
            <person name="Vidigal T.H.D.A."/>
            <person name="Brescovit A.D."/>
            <person name="Santos A.J."/>
        </authorList>
    </citation>
    <scope>NUCLEOTIDE SEQUENCE</scope>
    <source>
        <tissue evidence="2">Shoot tissue taken approximately 20 cm above the soil surface</tissue>
    </source>
</reference>
<organism evidence="2">
    <name type="scientific">Arundo donax</name>
    <name type="common">Giant reed</name>
    <name type="synonym">Donax arundinaceus</name>
    <dbReference type="NCBI Taxonomy" id="35708"/>
    <lineage>
        <taxon>Eukaryota</taxon>
        <taxon>Viridiplantae</taxon>
        <taxon>Streptophyta</taxon>
        <taxon>Embryophyta</taxon>
        <taxon>Tracheophyta</taxon>
        <taxon>Spermatophyta</taxon>
        <taxon>Magnoliopsida</taxon>
        <taxon>Liliopsida</taxon>
        <taxon>Poales</taxon>
        <taxon>Poaceae</taxon>
        <taxon>PACMAD clade</taxon>
        <taxon>Arundinoideae</taxon>
        <taxon>Arundineae</taxon>
        <taxon>Arundo</taxon>
    </lineage>
</organism>
<sequence length="127" mass="15816">MLPRLRKMWHLSRHANVTSRHRLTNRSELLSCWLHELRRLLWRTHWPKLHRHWWSKILWSTRTHHWRPGMLRRPRRLHITRHQTTSNNDKKWEELLPKIMTINSVRRTGTDAPRRRRGPDRGFRARG</sequence>
<feature type="region of interest" description="Disordered" evidence="1">
    <location>
        <begin position="105"/>
        <end position="127"/>
    </location>
</feature>
<reference evidence="2" key="2">
    <citation type="journal article" date="2015" name="Data Brief">
        <title>Shoot transcriptome of the giant reed, Arundo donax.</title>
        <authorList>
            <person name="Barrero R.A."/>
            <person name="Guerrero F.D."/>
            <person name="Moolhuijzen P."/>
            <person name="Goolsby J.A."/>
            <person name="Tidwell J."/>
            <person name="Bellgard S.E."/>
            <person name="Bellgard M.I."/>
        </authorList>
    </citation>
    <scope>NUCLEOTIDE SEQUENCE</scope>
    <source>
        <tissue evidence="2">Shoot tissue taken approximately 20 cm above the soil surface</tissue>
    </source>
</reference>
<proteinExistence type="predicted"/>
<evidence type="ECO:0000313" key="2">
    <source>
        <dbReference type="EMBL" id="JAD84824.1"/>
    </source>
</evidence>